<dbReference type="EMBL" id="GAKP01005308">
    <property type="protein sequence ID" value="JAC53644.1"/>
    <property type="molecule type" value="Transcribed_RNA"/>
</dbReference>
<feature type="compositionally biased region" description="Polar residues" evidence="1">
    <location>
        <begin position="70"/>
        <end position="82"/>
    </location>
</feature>
<proteinExistence type="predicted"/>
<feature type="compositionally biased region" description="Basic and acidic residues" evidence="1">
    <location>
        <begin position="263"/>
        <end position="300"/>
    </location>
</feature>
<dbReference type="PANTHER" id="PTHR22426">
    <property type="entry name" value="ARGININE_SERINE-RICH COILED-COIL PROTEIN 2"/>
    <property type="match status" value="1"/>
</dbReference>
<evidence type="ECO:0000256" key="1">
    <source>
        <dbReference type="SAM" id="MobiDB-lite"/>
    </source>
</evidence>
<feature type="domain" description="Small acidic protein-like" evidence="2">
    <location>
        <begin position="385"/>
        <end position="462"/>
    </location>
</feature>
<dbReference type="OrthoDB" id="1928974at2759"/>
<dbReference type="AlphaFoldDB" id="A0A034WG26"/>
<sequence length="470" mass="53674">MEGLVNYSSEDEQEETMDHITAERGSGGRSPGRTRRSYEGVATMIGDGSRGGKRGSPPARNSSYRDENTQRQSSKRPTSSTYHSRDNKRDTRDNRRESRDNVRDHREERESRDARYSKDHSRYDYKNDRTRTRDYQSDHKRERDNFDNRRPPRDDDRSRPSSSYKNNRYGGSFRDERPRHDSSNTNAGPSSFRQQHHNRSVDQRHTEHYDHSGSRYRRRSNSRSPSPSTGQRHYHSKRSGHDEKSYPRHRSRSRSRSITPGRSDSRDREGFALEKARLSAQAMERKIHPDSHTSQEKDAQSLHPSARTEALLALPLNETAPKQPNVIAVAPVPSTSSNNGGEPAVIQLPSYYNPNVINPNKYAEQVQKRKLLWGAKKAEDTAAKWGNAQFSQDTDGKVASKFMRLMGIKGSGPSKSEEVVEQKAVPSVAPDVKTREVMFSNMEQQYEVARQATHTMRGVGLGFSSQARPF</sequence>
<dbReference type="Pfam" id="PF15477">
    <property type="entry name" value="SMAP"/>
    <property type="match status" value="1"/>
</dbReference>
<organism evidence="3">
    <name type="scientific">Bactrocera dorsalis</name>
    <name type="common">Oriental fruit fly</name>
    <name type="synonym">Dacus dorsalis</name>
    <dbReference type="NCBI Taxonomy" id="27457"/>
    <lineage>
        <taxon>Eukaryota</taxon>
        <taxon>Metazoa</taxon>
        <taxon>Ecdysozoa</taxon>
        <taxon>Arthropoda</taxon>
        <taxon>Hexapoda</taxon>
        <taxon>Insecta</taxon>
        <taxon>Pterygota</taxon>
        <taxon>Neoptera</taxon>
        <taxon>Endopterygota</taxon>
        <taxon>Diptera</taxon>
        <taxon>Brachycera</taxon>
        <taxon>Muscomorpha</taxon>
        <taxon>Tephritoidea</taxon>
        <taxon>Tephritidae</taxon>
        <taxon>Bactrocera</taxon>
        <taxon>Bactrocera</taxon>
    </lineage>
</organism>
<dbReference type="KEGG" id="bdr:105225564"/>
<feature type="compositionally biased region" description="Basic and acidic residues" evidence="1">
    <location>
        <begin position="173"/>
        <end position="182"/>
    </location>
</feature>
<accession>A0A034WG26</accession>
<gene>
    <name evidence="3" type="primary">RSRC2</name>
</gene>
<dbReference type="GeneID" id="105225564"/>
<evidence type="ECO:0000313" key="3">
    <source>
        <dbReference type="EMBL" id="JAC53644.1"/>
    </source>
</evidence>
<feature type="compositionally biased region" description="Basic and acidic residues" evidence="1">
    <location>
        <begin position="83"/>
        <end position="159"/>
    </location>
</feature>
<protein>
    <submittedName>
        <fullName evidence="3">Arginine/serine-rich coiled-coil protein 2</fullName>
    </submittedName>
</protein>
<dbReference type="InterPro" id="IPR028124">
    <property type="entry name" value="SMAP_dom"/>
</dbReference>
<name>A0A034WG26_BACDO</name>
<dbReference type="PANTHER" id="PTHR22426:SF2">
    <property type="entry name" value="ARGININE_SERINE-RICH COILED-COIL PROTEIN 2"/>
    <property type="match status" value="1"/>
</dbReference>
<reference evidence="3" key="1">
    <citation type="journal article" date="2014" name="BMC Genomics">
        <title>Characterizing the developmental transcriptome of the oriental fruit fly, Bactrocera dorsalis (Diptera: Tephritidae) through comparative genomic analysis with Drosophila melanogaster utilizing modENCODE datasets.</title>
        <authorList>
            <person name="Geib S.M."/>
            <person name="Calla B."/>
            <person name="Hall B."/>
            <person name="Hou S."/>
            <person name="Manoukis N.C."/>
        </authorList>
    </citation>
    <scope>NUCLEOTIDE SEQUENCE</scope>
    <source>
        <strain evidence="3">Punador</strain>
    </source>
</reference>
<dbReference type="RefSeq" id="XP_011202391.2">
    <property type="nucleotide sequence ID" value="XM_011204089.4"/>
</dbReference>
<evidence type="ECO:0000259" key="2">
    <source>
        <dbReference type="Pfam" id="PF15477"/>
    </source>
</evidence>
<feature type="compositionally biased region" description="Basic and acidic residues" evidence="1">
    <location>
        <begin position="199"/>
        <end position="213"/>
    </location>
</feature>
<feature type="compositionally biased region" description="Polar residues" evidence="1">
    <location>
        <begin position="183"/>
        <end position="193"/>
    </location>
</feature>
<feature type="region of interest" description="Disordered" evidence="1">
    <location>
        <begin position="1"/>
        <end position="305"/>
    </location>
</feature>